<dbReference type="PROSITE" id="PS50943">
    <property type="entry name" value="HTH_CROC1"/>
    <property type="match status" value="1"/>
</dbReference>
<organism evidence="2 3">
    <name type="scientific">Leptospira fletcheri</name>
    <dbReference type="NCBI Taxonomy" id="2484981"/>
    <lineage>
        <taxon>Bacteria</taxon>
        <taxon>Pseudomonadati</taxon>
        <taxon>Spirochaetota</taxon>
        <taxon>Spirochaetia</taxon>
        <taxon>Leptospirales</taxon>
        <taxon>Leptospiraceae</taxon>
        <taxon>Leptospira</taxon>
    </lineage>
</organism>
<evidence type="ECO:0000259" key="1">
    <source>
        <dbReference type="PROSITE" id="PS50943"/>
    </source>
</evidence>
<keyword evidence="3" id="KW-1185">Reference proteome</keyword>
<dbReference type="Pfam" id="PF01381">
    <property type="entry name" value="HTH_3"/>
    <property type="match status" value="1"/>
</dbReference>
<dbReference type="SMART" id="SM00530">
    <property type="entry name" value="HTH_XRE"/>
    <property type="match status" value="1"/>
</dbReference>
<accession>A0A4R9GL18</accession>
<name>A0A4R9GL18_9LEPT</name>
<dbReference type="CDD" id="cd00093">
    <property type="entry name" value="HTH_XRE"/>
    <property type="match status" value="1"/>
</dbReference>
<reference evidence="2" key="1">
    <citation type="journal article" date="2019" name="PLoS Negl. Trop. Dis.">
        <title>Revisiting the worldwide diversity of Leptospira species in the environment.</title>
        <authorList>
            <person name="Vincent A.T."/>
            <person name="Schiettekatte O."/>
            <person name="Bourhy P."/>
            <person name="Veyrier F.J."/>
            <person name="Picardeau M."/>
        </authorList>
    </citation>
    <scope>NUCLEOTIDE SEQUENCE [LARGE SCALE GENOMIC DNA]</scope>
    <source>
        <strain evidence="2">SSW15</strain>
    </source>
</reference>
<dbReference type="SUPFAM" id="SSF47413">
    <property type="entry name" value="lambda repressor-like DNA-binding domains"/>
    <property type="match status" value="1"/>
</dbReference>
<dbReference type="EMBL" id="RQET01000001">
    <property type="protein sequence ID" value="TGK14061.1"/>
    <property type="molecule type" value="Genomic_DNA"/>
</dbReference>
<protein>
    <submittedName>
        <fullName evidence="2">XRE family transcriptional regulator</fullName>
    </submittedName>
</protein>
<comment type="caution">
    <text evidence="2">The sequence shown here is derived from an EMBL/GenBank/DDBJ whole genome shotgun (WGS) entry which is preliminary data.</text>
</comment>
<feature type="domain" description="HTH cro/C1-type" evidence="1">
    <location>
        <begin position="21"/>
        <end position="66"/>
    </location>
</feature>
<dbReference type="OrthoDB" id="329561at2"/>
<proteinExistence type="predicted"/>
<dbReference type="RefSeq" id="WP_135766402.1">
    <property type="nucleotide sequence ID" value="NZ_RQET01000001.1"/>
</dbReference>
<dbReference type="Proteomes" id="UP000298458">
    <property type="component" value="Unassembled WGS sequence"/>
</dbReference>
<dbReference type="InterPro" id="IPR001387">
    <property type="entry name" value="Cro/C1-type_HTH"/>
</dbReference>
<dbReference type="InterPro" id="IPR010982">
    <property type="entry name" value="Lambda_DNA-bd_dom_sf"/>
</dbReference>
<dbReference type="AlphaFoldDB" id="A0A4R9GL18"/>
<evidence type="ECO:0000313" key="2">
    <source>
        <dbReference type="EMBL" id="TGK14061.1"/>
    </source>
</evidence>
<evidence type="ECO:0000313" key="3">
    <source>
        <dbReference type="Proteomes" id="UP000298458"/>
    </source>
</evidence>
<dbReference type="GO" id="GO:0003677">
    <property type="term" value="F:DNA binding"/>
    <property type="evidence" value="ECO:0007669"/>
    <property type="project" value="InterPro"/>
</dbReference>
<gene>
    <name evidence="2" type="ORF">EHO60_01580</name>
</gene>
<sequence>MTQNTSERVKYVRTQAQGFEINQNDFAESIKISQSLLSLIEIGKKPLSEQNAWAIEKVYGYRAEWLLLGRGPQRISSDPVTKDLKDKEQIWHLISKWNLKEPVRQLLNDLSPVERDTVIALIQVLAKKK</sequence>
<dbReference type="Gene3D" id="1.10.260.40">
    <property type="entry name" value="lambda repressor-like DNA-binding domains"/>
    <property type="match status" value="1"/>
</dbReference>